<dbReference type="AlphaFoldDB" id="A0A813DJE4"/>
<dbReference type="CDD" id="cd00590">
    <property type="entry name" value="RRM_SF"/>
    <property type="match status" value="1"/>
</dbReference>
<feature type="region of interest" description="Disordered" evidence="4">
    <location>
        <begin position="140"/>
        <end position="171"/>
    </location>
</feature>
<evidence type="ECO:0000313" key="7">
    <source>
        <dbReference type="Proteomes" id="UP000654075"/>
    </source>
</evidence>
<dbReference type="Gene3D" id="3.30.70.330">
    <property type="match status" value="1"/>
</dbReference>
<gene>
    <name evidence="6" type="ORF">PGLA1383_LOCUS4619</name>
</gene>
<evidence type="ECO:0000256" key="3">
    <source>
        <dbReference type="PROSITE-ProRule" id="PRU00176"/>
    </source>
</evidence>
<evidence type="ECO:0000256" key="2">
    <source>
        <dbReference type="ARBA" id="ARBA00022884"/>
    </source>
</evidence>
<evidence type="ECO:0000256" key="4">
    <source>
        <dbReference type="SAM" id="MobiDB-lite"/>
    </source>
</evidence>
<dbReference type="OrthoDB" id="417467at2759"/>
<dbReference type="PROSITE" id="PS50102">
    <property type="entry name" value="RRM"/>
    <property type="match status" value="1"/>
</dbReference>
<dbReference type="SUPFAM" id="SSF54928">
    <property type="entry name" value="RNA-binding domain, RBD"/>
    <property type="match status" value="1"/>
</dbReference>
<protein>
    <recommendedName>
        <fullName evidence="5">RRM domain-containing protein</fullName>
    </recommendedName>
</protein>
<dbReference type="InterPro" id="IPR000504">
    <property type="entry name" value="RRM_dom"/>
</dbReference>
<dbReference type="PANTHER" id="PTHR24012">
    <property type="entry name" value="RNA BINDING PROTEIN"/>
    <property type="match status" value="1"/>
</dbReference>
<reference evidence="6" key="1">
    <citation type="submission" date="2021-02" db="EMBL/GenBank/DDBJ databases">
        <authorList>
            <person name="Dougan E. K."/>
            <person name="Rhodes N."/>
            <person name="Thang M."/>
            <person name="Chan C."/>
        </authorList>
    </citation>
    <scope>NUCLEOTIDE SEQUENCE</scope>
</reference>
<feature type="non-terminal residue" evidence="6">
    <location>
        <position position="1"/>
    </location>
</feature>
<name>A0A813DJE4_POLGL</name>
<comment type="caution">
    <text evidence="6">The sequence shown here is derived from an EMBL/GenBank/DDBJ whole genome shotgun (WGS) entry which is preliminary data.</text>
</comment>
<evidence type="ECO:0000256" key="1">
    <source>
        <dbReference type="ARBA" id="ARBA00022737"/>
    </source>
</evidence>
<dbReference type="SMART" id="SM00360">
    <property type="entry name" value="RRM"/>
    <property type="match status" value="1"/>
</dbReference>
<proteinExistence type="predicted"/>
<dbReference type="InterPro" id="IPR035979">
    <property type="entry name" value="RBD_domain_sf"/>
</dbReference>
<dbReference type="InterPro" id="IPR012677">
    <property type="entry name" value="Nucleotide-bd_a/b_plait_sf"/>
</dbReference>
<accession>A0A813DJE4</accession>
<dbReference type="GO" id="GO:0003723">
    <property type="term" value="F:RNA binding"/>
    <property type="evidence" value="ECO:0007669"/>
    <property type="project" value="UniProtKB-UniRule"/>
</dbReference>
<evidence type="ECO:0000259" key="5">
    <source>
        <dbReference type="PROSITE" id="PS50102"/>
    </source>
</evidence>
<keyword evidence="7" id="KW-1185">Reference proteome</keyword>
<organism evidence="6 7">
    <name type="scientific">Polarella glacialis</name>
    <name type="common">Dinoflagellate</name>
    <dbReference type="NCBI Taxonomy" id="89957"/>
    <lineage>
        <taxon>Eukaryota</taxon>
        <taxon>Sar</taxon>
        <taxon>Alveolata</taxon>
        <taxon>Dinophyceae</taxon>
        <taxon>Suessiales</taxon>
        <taxon>Suessiaceae</taxon>
        <taxon>Polarella</taxon>
    </lineage>
</organism>
<keyword evidence="1" id="KW-0677">Repeat</keyword>
<sequence>MSPAESKIFVKNLPSDIKEKEVQYIFSKYGTVESADVIMWPGTPSLGLSGSLAPFDVSARQKVEWQACAFVTYTSADAASTAIRALNGVYRPRSSSQEPLAVLLARQGALPEPVQSGQAPASSFEDQTVLSAFAKPSGSSAAAFSHKAGGKFSTGPQVADATASYVAEKTR</sequence>
<keyword evidence="2 3" id="KW-0694">RNA-binding</keyword>
<dbReference type="Proteomes" id="UP000654075">
    <property type="component" value="Unassembled WGS sequence"/>
</dbReference>
<feature type="domain" description="RRM" evidence="5">
    <location>
        <begin position="6"/>
        <end position="107"/>
    </location>
</feature>
<evidence type="ECO:0000313" key="6">
    <source>
        <dbReference type="EMBL" id="CAE8585715.1"/>
    </source>
</evidence>
<dbReference type="EMBL" id="CAJNNV010001739">
    <property type="protein sequence ID" value="CAE8585715.1"/>
    <property type="molecule type" value="Genomic_DNA"/>
</dbReference>
<dbReference type="Pfam" id="PF00076">
    <property type="entry name" value="RRM_1"/>
    <property type="match status" value="1"/>
</dbReference>